<evidence type="ECO:0000256" key="1">
    <source>
        <dbReference type="ARBA" id="ARBA00004613"/>
    </source>
</evidence>
<dbReference type="Pfam" id="PF00082">
    <property type="entry name" value="Peptidase_S8"/>
    <property type="match status" value="1"/>
</dbReference>
<evidence type="ECO:0000256" key="2">
    <source>
        <dbReference type="ARBA" id="ARBA00011073"/>
    </source>
</evidence>
<keyword evidence="7" id="KW-0325">Glycoprotein</keyword>
<dbReference type="InterPro" id="IPR036852">
    <property type="entry name" value="Peptidase_S8/S53_dom_sf"/>
</dbReference>
<evidence type="ECO:0000313" key="13">
    <source>
        <dbReference type="EMBL" id="GJN19762.1"/>
    </source>
</evidence>
<evidence type="ECO:0000256" key="5">
    <source>
        <dbReference type="ARBA" id="ARBA00022801"/>
    </source>
</evidence>
<evidence type="ECO:0000313" key="14">
    <source>
        <dbReference type="Proteomes" id="UP001054889"/>
    </source>
</evidence>
<dbReference type="PRINTS" id="PR00723">
    <property type="entry name" value="SUBTILISIN"/>
</dbReference>
<dbReference type="GO" id="GO:0006508">
    <property type="term" value="P:proteolysis"/>
    <property type="evidence" value="ECO:0007669"/>
    <property type="project" value="UniProtKB-KW"/>
</dbReference>
<dbReference type="InterPro" id="IPR041469">
    <property type="entry name" value="Subtilisin-like_FN3"/>
</dbReference>
<dbReference type="Proteomes" id="UP001054889">
    <property type="component" value="Unassembled WGS sequence"/>
</dbReference>
<dbReference type="Gene3D" id="3.40.50.200">
    <property type="entry name" value="Peptidase S8/S53 domain"/>
    <property type="match status" value="1"/>
</dbReference>
<keyword evidence="6 9" id="KW-0720">Serine protease</keyword>
<proteinExistence type="inferred from homology"/>
<dbReference type="GO" id="GO:0005576">
    <property type="term" value="C:extracellular region"/>
    <property type="evidence" value="ECO:0007669"/>
    <property type="project" value="UniProtKB-SubCell"/>
</dbReference>
<sequence length="590" mass="62198">MGEGSIIGLLDTGIDTSHISFHDDGMNPPSRKWRGSCNFESIKCNKKLIGGRSTIASDQESSPMDELGHGTHTASTAAGNFVEGANILGNGNGTAAGMAPRAHLAMYKVCNTWGCQDSDIIAGMDAAISDGVDILSISLGSRSKPFHGDVIAIGAFSAMRKGIFVSCAAGNSGPYPSTLGNEAPWVLTVGASTMDRQMRAIVSLGNGRSFVGESAYQPSNIAFLPLVYGLDESNSVAGKIVAFEARDGDGIQNGRIVKEDGGVGIILLEKEGNGHTTFAEPHVLPASHVNSEDSDIIRQYIKSSNNLTASITFNGTSLGISPAPVVAYFSSRGPSTSSPGIMKPDIIGPGVNVIAAWPFKVGPPETGDGHGKVFNSISGTSMSTPHLSGIAALIKSAHQDWSPSAIKSAIMTTANVIDDNKRPILDENFNSAGHFSIGAGHVNPSKVINPGLIYDIDEEQYTLYLCGLGYSDNEVETITHQKGACGKGRKIAEAELNYPSVAIRATIGKYTVNRTVTNVGAAKSSYTINIDMPKEVTASVSPTKLEFTKANEKKTFTLSLSWDANKTRHAEGSFMWISADHVVRSPVVIF</sequence>
<dbReference type="Gene3D" id="3.50.30.30">
    <property type="match status" value="1"/>
</dbReference>
<feature type="active site" description="Charge relay system" evidence="8 9">
    <location>
        <position position="11"/>
    </location>
</feature>
<evidence type="ECO:0000256" key="6">
    <source>
        <dbReference type="ARBA" id="ARBA00022825"/>
    </source>
</evidence>
<dbReference type="EMBL" id="BQKI01000074">
    <property type="protein sequence ID" value="GJN19762.1"/>
    <property type="molecule type" value="Genomic_DNA"/>
</dbReference>
<feature type="domain" description="Subtilisin-like protease fibronectin type-III" evidence="12">
    <location>
        <begin position="495"/>
        <end position="589"/>
    </location>
</feature>
<organism evidence="13 14">
    <name type="scientific">Eleusine coracana subsp. coracana</name>
    <dbReference type="NCBI Taxonomy" id="191504"/>
    <lineage>
        <taxon>Eukaryota</taxon>
        <taxon>Viridiplantae</taxon>
        <taxon>Streptophyta</taxon>
        <taxon>Embryophyta</taxon>
        <taxon>Tracheophyta</taxon>
        <taxon>Spermatophyta</taxon>
        <taxon>Magnoliopsida</taxon>
        <taxon>Liliopsida</taxon>
        <taxon>Poales</taxon>
        <taxon>Poaceae</taxon>
        <taxon>PACMAD clade</taxon>
        <taxon>Chloridoideae</taxon>
        <taxon>Cynodonteae</taxon>
        <taxon>Eleusininae</taxon>
        <taxon>Eleusine</taxon>
    </lineage>
</organism>
<dbReference type="InterPro" id="IPR023827">
    <property type="entry name" value="Peptidase_S8_Asp-AS"/>
</dbReference>
<comment type="subcellular location">
    <subcellularLocation>
        <location evidence="1">Secreted</location>
    </subcellularLocation>
</comment>
<evidence type="ECO:0000256" key="3">
    <source>
        <dbReference type="ARBA" id="ARBA00022670"/>
    </source>
</evidence>
<dbReference type="InterPro" id="IPR000209">
    <property type="entry name" value="Peptidase_S8/S53_dom"/>
</dbReference>
<evidence type="ECO:0000256" key="4">
    <source>
        <dbReference type="ARBA" id="ARBA00022729"/>
    </source>
</evidence>
<dbReference type="PROSITE" id="PS00136">
    <property type="entry name" value="SUBTILASE_ASP"/>
    <property type="match status" value="1"/>
</dbReference>
<feature type="active site" description="Charge relay system" evidence="8 9">
    <location>
        <position position="381"/>
    </location>
</feature>
<evidence type="ECO:0000259" key="11">
    <source>
        <dbReference type="Pfam" id="PF00082"/>
    </source>
</evidence>
<evidence type="ECO:0000256" key="8">
    <source>
        <dbReference type="PIRSR" id="PIRSR615500-1"/>
    </source>
</evidence>
<comment type="caution">
    <text evidence="13">The sequence shown here is derived from an EMBL/GenBank/DDBJ whole genome shotgun (WGS) entry which is preliminary data.</text>
</comment>
<evidence type="ECO:0000259" key="12">
    <source>
        <dbReference type="Pfam" id="PF17766"/>
    </source>
</evidence>
<accession>A0AAV5EB29</accession>
<feature type="active site" description="Charge relay system" evidence="8 9">
    <location>
        <position position="69"/>
    </location>
</feature>
<evidence type="ECO:0000256" key="9">
    <source>
        <dbReference type="PROSITE-ProRule" id="PRU01240"/>
    </source>
</evidence>
<reference evidence="13" key="1">
    <citation type="journal article" date="2018" name="DNA Res.">
        <title>Multiple hybrid de novo genome assembly of finger millet, an orphan allotetraploid crop.</title>
        <authorList>
            <person name="Hatakeyama M."/>
            <person name="Aluri S."/>
            <person name="Balachadran M.T."/>
            <person name="Sivarajan S.R."/>
            <person name="Patrignani A."/>
            <person name="Gruter S."/>
            <person name="Poveda L."/>
            <person name="Shimizu-Inatsugi R."/>
            <person name="Baeten J."/>
            <person name="Francoijs K.J."/>
            <person name="Nataraja K.N."/>
            <person name="Reddy Y.A.N."/>
            <person name="Phadnis S."/>
            <person name="Ravikumar R.L."/>
            <person name="Schlapbach R."/>
            <person name="Sreeman S.M."/>
            <person name="Shimizu K.K."/>
        </authorList>
    </citation>
    <scope>NUCLEOTIDE SEQUENCE</scope>
</reference>
<protein>
    <submittedName>
        <fullName evidence="13">Uncharacterized protein</fullName>
    </submittedName>
</protein>
<dbReference type="CDD" id="cd02120">
    <property type="entry name" value="PA_subtilisin_like"/>
    <property type="match status" value="1"/>
</dbReference>
<dbReference type="InterPro" id="IPR045051">
    <property type="entry name" value="SBT"/>
</dbReference>
<name>A0AAV5EB29_ELECO</name>
<keyword evidence="4" id="KW-0732">Signal</keyword>
<dbReference type="AlphaFoldDB" id="A0AAV5EB29"/>
<dbReference type="InterPro" id="IPR015500">
    <property type="entry name" value="Peptidase_S8_subtilisin-rel"/>
</dbReference>
<evidence type="ECO:0000256" key="10">
    <source>
        <dbReference type="SAM" id="MobiDB-lite"/>
    </source>
</evidence>
<comment type="similarity">
    <text evidence="2 9">Belongs to the peptidase S8 family.</text>
</comment>
<dbReference type="SUPFAM" id="SSF52743">
    <property type="entry name" value="Subtilisin-like"/>
    <property type="match status" value="1"/>
</dbReference>
<dbReference type="Pfam" id="PF17766">
    <property type="entry name" value="fn3_6"/>
    <property type="match status" value="1"/>
</dbReference>
<reference evidence="13" key="2">
    <citation type="submission" date="2021-12" db="EMBL/GenBank/DDBJ databases">
        <title>Resequencing data analysis of finger millet.</title>
        <authorList>
            <person name="Hatakeyama M."/>
            <person name="Aluri S."/>
            <person name="Balachadran M.T."/>
            <person name="Sivarajan S.R."/>
            <person name="Poveda L."/>
            <person name="Shimizu-Inatsugi R."/>
            <person name="Schlapbach R."/>
            <person name="Sreeman S.M."/>
            <person name="Shimizu K.K."/>
        </authorList>
    </citation>
    <scope>NUCLEOTIDE SEQUENCE</scope>
</reference>
<feature type="domain" description="Peptidase S8/S53" evidence="11">
    <location>
        <begin position="2"/>
        <end position="426"/>
    </location>
</feature>
<keyword evidence="5 9" id="KW-0378">Hydrolase</keyword>
<gene>
    <name evidence="13" type="primary">gb07071</name>
    <name evidence="13" type="ORF">PR202_gb07071</name>
</gene>
<dbReference type="PANTHER" id="PTHR10795">
    <property type="entry name" value="PROPROTEIN CONVERTASE SUBTILISIN/KEXIN"/>
    <property type="match status" value="1"/>
</dbReference>
<dbReference type="Gene3D" id="2.60.40.2310">
    <property type="match status" value="1"/>
</dbReference>
<dbReference type="CDD" id="cd04852">
    <property type="entry name" value="Peptidases_S8_3"/>
    <property type="match status" value="1"/>
</dbReference>
<keyword evidence="14" id="KW-1185">Reference proteome</keyword>
<dbReference type="GO" id="GO:0004252">
    <property type="term" value="F:serine-type endopeptidase activity"/>
    <property type="evidence" value="ECO:0007669"/>
    <property type="project" value="UniProtKB-UniRule"/>
</dbReference>
<dbReference type="InterPro" id="IPR034197">
    <property type="entry name" value="Peptidases_S8_3"/>
</dbReference>
<keyword evidence="3 9" id="KW-0645">Protease</keyword>
<evidence type="ECO:0000256" key="7">
    <source>
        <dbReference type="ARBA" id="ARBA00023180"/>
    </source>
</evidence>
<feature type="region of interest" description="Disordered" evidence="10">
    <location>
        <begin position="54"/>
        <end position="73"/>
    </location>
</feature>
<dbReference type="PROSITE" id="PS51892">
    <property type="entry name" value="SUBTILASE"/>
    <property type="match status" value="1"/>
</dbReference>